<sequence>MAWLRSGLCRRPWHPGAPPRPPAHENADRLAAWRGCARSGPSDYAVPMQPIGSRSHPRRPAGGIAHRSTGRGRVARWLAGLAVATAAPSAPAEVRHTAERTYYDVVGDSAEALRAQIEALRPRGEDGGRYDAYTRWKLEWRYSYREQRDGCRRASFRTHLTTTIHLPRWQAPPDAAPELVQRWEAYVAALDRHERRHEALAIEAAEAVERRVGAIDQAADCRTLEAEVNAAGEAVVEDYKARQRAYDVETGHGRTEGVRFP</sequence>
<evidence type="ECO:0008006" key="4">
    <source>
        <dbReference type="Google" id="ProtNLM"/>
    </source>
</evidence>
<protein>
    <recommendedName>
        <fullName evidence="4">DUF922 domain-containing protein</fullName>
    </recommendedName>
</protein>
<accession>A0A2W5KU83</accession>
<dbReference type="Proteomes" id="UP000249046">
    <property type="component" value="Unassembled WGS sequence"/>
</dbReference>
<evidence type="ECO:0000313" key="2">
    <source>
        <dbReference type="EMBL" id="PZQ19619.1"/>
    </source>
</evidence>
<feature type="region of interest" description="Disordered" evidence="1">
    <location>
        <begin position="48"/>
        <end position="67"/>
    </location>
</feature>
<name>A0A2W5KU83_9GAMM</name>
<organism evidence="2 3">
    <name type="scientific">Rhodanobacter denitrificans</name>
    <dbReference type="NCBI Taxonomy" id="666685"/>
    <lineage>
        <taxon>Bacteria</taxon>
        <taxon>Pseudomonadati</taxon>
        <taxon>Pseudomonadota</taxon>
        <taxon>Gammaproteobacteria</taxon>
        <taxon>Lysobacterales</taxon>
        <taxon>Rhodanobacteraceae</taxon>
        <taxon>Rhodanobacter</taxon>
    </lineage>
</organism>
<evidence type="ECO:0000313" key="3">
    <source>
        <dbReference type="Proteomes" id="UP000249046"/>
    </source>
</evidence>
<comment type="caution">
    <text evidence="2">The sequence shown here is derived from an EMBL/GenBank/DDBJ whole genome shotgun (WGS) entry which is preliminary data.</text>
</comment>
<reference evidence="2 3" key="1">
    <citation type="submission" date="2017-08" db="EMBL/GenBank/DDBJ databases">
        <title>Infants hospitalized years apart are colonized by the same room-sourced microbial strains.</title>
        <authorList>
            <person name="Brooks B."/>
            <person name="Olm M.R."/>
            <person name="Firek B.A."/>
            <person name="Baker R."/>
            <person name="Thomas B.C."/>
            <person name="Morowitz M.J."/>
            <person name="Banfield J.F."/>
        </authorList>
    </citation>
    <scope>NUCLEOTIDE SEQUENCE [LARGE SCALE GENOMIC DNA]</scope>
    <source>
        <strain evidence="2">S2_005_003_R2_42</strain>
    </source>
</reference>
<dbReference type="Pfam" id="PF06037">
    <property type="entry name" value="DUF922"/>
    <property type="match status" value="1"/>
</dbReference>
<gene>
    <name evidence="2" type="ORF">DI564_01660</name>
</gene>
<evidence type="ECO:0000256" key="1">
    <source>
        <dbReference type="SAM" id="MobiDB-lite"/>
    </source>
</evidence>
<proteinExistence type="predicted"/>
<dbReference type="InterPro" id="IPR010321">
    <property type="entry name" value="DUF922"/>
</dbReference>
<dbReference type="EMBL" id="QFPO01000002">
    <property type="protein sequence ID" value="PZQ19619.1"/>
    <property type="molecule type" value="Genomic_DNA"/>
</dbReference>
<dbReference type="AlphaFoldDB" id="A0A2W5KU83"/>